<geneLocation type="plasmid" evidence="2">
    <name>pkf715c dna</name>
</geneLocation>
<dbReference type="EMBL" id="AP015032">
    <property type="protein sequence ID" value="BAW27446.1"/>
    <property type="molecule type" value="Genomic_DNA"/>
</dbReference>
<keyword evidence="1" id="KW-0614">Plasmid</keyword>
<evidence type="ECO:0000313" key="2">
    <source>
        <dbReference type="Proteomes" id="UP000218731"/>
    </source>
</evidence>
<reference evidence="1 2" key="1">
    <citation type="submission" date="2015-11" db="EMBL/GenBank/DDBJ databases">
        <title>Complete genome sequencing of a biphenyl-degrading bacterium, Pseudomonas putida KF715 (=NBRC110667).</title>
        <authorList>
            <person name="Suenaga H."/>
            <person name="Fujihara N."/>
            <person name="Watanabe T."/>
            <person name="Hirose J."/>
            <person name="Kimura N."/>
            <person name="Yamazoe A."/>
            <person name="Hosoyama A."/>
            <person name="Shimodaira J."/>
            <person name="Furukawa K."/>
        </authorList>
    </citation>
    <scope>NUCLEOTIDE SEQUENCE [LARGE SCALE GENOMIC DNA]</scope>
    <source>
        <strain evidence="1 2">KF715</strain>
        <plasmid evidence="2">Plasmid pkf715c dna</plasmid>
    </source>
</reference>
<gene>
    <name evidence="1" type="ORF">KF715C_pC130</name>
</gene>
<organism evidence="1 2">
    <name type="scientific">Pseudomonas putida</name>
    <name type="common">Arthrobacter siderocapsulatus</name>
    <dbReference type="NCBI Taxonomy" id="303"/>
    <lineage>
        <taxon>Bacteria</taxon>
        <taxon>Pseudomonadati</taxon>
        <taxon>Pseudomonadota</taxon>
        <taxon>Gammaproteobacteria</taxon>
        <taxon>Pseudomonadales</taxon>
        <taxon>Pseudomonadaceae</taxon>
        <taxon>Pseudomonas</taxon>
    </lineage>
</organism>
<name>A0A1L7NPP5_PSEPU</name>
<dbReference type="Proteomes" id="UP000218731">
    <property type="component" value="Plasmid pKF715C"/>
</dbReference>
<dbReference type="RefSeq" id="WP_096427179.1">
    <property type="nucleotide sequence ID" value="NZ_AP015032.1"/>
</dbReference>
<evidence type="ECO:0000313" key="1">
    <source>
        <dbReference type="EMBL" id="BAW27446.1"/>
    </source>
</evidence>
<dbReference type="AlphaFoldDB" id="A0A1L7NPP5"/>
<evidence type="ECO:0008006" key="3">
    <source>
        <dbReference type="Google" id="ProtNLM"/>
    </source>
</evidence>
<protein>
    <recommendedName>
        <fullName evidence="3">Phage tail protein</fullName>
    </recommendedName>
</protein>
<accession>A0A1L7NPP5</accession>
<proteinExistence type="predicted"/>
<sequence length="544" mass="58612">MTQTFSRTVGKRSGVQLNDIVDQSEQPSTSTVAHNIAIVGRFPRGRIDKVFAVSQGRFRRTLGQAVSLAVSALSEPAVHIYEALKAGTVQAIVSRLIAAGSTNKLMVATAQTTAGSEVWSLVDEATGPTGTYLLAIKHLECFSDGVIAEIHADSAKGTGGVAAESKIVTLQLRDVIDNKIILGPFKGSLDVNALDEFQNSYYIGDVVAQNTDLLQVVSVKDGATVPATCVFYGRKDGKDLFSSKSLKYFTEGNKVYANSDLDAAMDRIKRSRPTFTYMCSGGTENVALLSRLLAMGKTLNRQVLWDIPGRLSPEAAATFYASIGGDTSNLYSQAYWAPLSAVNPVVGGKAIFGTSGMQAGLRCARNARTNAKGIAPRNRPIAGDDYAVNRTSITQVFDLDEEIDLEVLAESRINPVIYRDYTTGGKYAWVDSLTGAQTEGASKLIAVAEMATYVDDTIAAAAQGFLQKPMAEAISEMTKFIGTFFAALQSAGWLQPSAELDGMCYRAEIKANANRPFDKMDITHWLCYDGTNRVTEAQQYIVRV</sequence>